<proteinExistence type="inferred from homology"/>
<dbReference type="SMART" id="SM01190">
    <property type="entry name" value="EMP24_GP25L"/>
    <property type="match status" value="1"/>
</dbReference>
<evidence type="ECO:0000256" key="4">
    <source>
        <dbReference type="ARBA" id="ARBA00022692"/>
    </source>
</evidence>
<comment type="caution">
    <text evidence="13">The sequence shown here is derived from an EMBL/GenBank/DDBJ whole genome shotgun (WGS) entry which is preliminary data.</text>
</comment>
<feature type="domain" description="GOLD" evidence="12">
    <location>
        <begin position="32"/>
        <end position="114"/>
    </location>
</feature>
<evidence type="ECO:0000259" key="12">
    <source>
        <dbReference type="PROSITE" id="PS50866"/>
    </source>
</evidence>
<keyword evidence="5 11" id="KW-0732">Signal</keyword>
<evidence type="ECO:0000256" key="1">
    <source>
        <dbReference type="ARBA" id="ARBA00004479"/>
    </source>
</evidence>
<keyword evidence="3" id="KW-0217">Developmental protein</keyword>
<evidence type="ECO:0000256" key="3">
    <source>
        <dbReference type="ARBA" id="ARBA00022473"/>
    </source>
</evidence>
<evidence type="ECO:0000256" key="10">
    <source>
        <dbReference type="SAM" id="Phobius"/>
    </source>
</evidence>
<dbReference type="GO" id="GO:0012505">
    <property type="term" value="C:endomembrane system"/>
    <property type="evidence" value="ECO:0007669"/>
    <property type="project" value="UniProtKB-SubCell"/>
</dbReference>
<sequence length="210" mass="24496">MVFWIWALLIVFLKTNFISGIELTFELYDNARDCFYEVIEKNISVTLEYQVVTGGQYDVDVVLEGPNGDSVYQQYKSQFDSHTFVTAETGSYAVCFSNEFSTFSHKVVYMDFIVGEEKPLPNIDQHITVMTLMESSLMEIHQKLNTMNDFQTHHRLREATSRKRAEDLNQTVFWWCLTETFVILITMVGQVLIVKNFFSDTRTVHYGRKC</sequence>
<evidence type="ECO:0000256" key="7">
    <source>
        <dbReference type="ARBA" id="ARBA00023136"/>
    </source>
</evidence>
<protein>
    <recommendedName>
        <fullName evidence="12">GOLD domain-containing protein</fullName>
    </recommendedName>
</protein>
<dbReference type="InterPro" id="IPR009038">
    <property type="entry name" value="GOLD_dom"/>
</dbReference>
<evidence type="ECO:0000313" key="14">
    <source>
        <dbReference type="Proteomes" id="UP001367676"/>
    </source>
</evidence>
<dbReference type="GO" id="GO:0016020">
    <property type="term" value="C:membrane"/>
    <property type="evidence" value="ECO:0007669"/>
    <property type="project" value="UniProtKB-SubCell"/>
</dbReference>
<dbReference type="PROSITE" id="PS50866">
    <property type="entry name" value="GOLD"/>
    <property type="match status" value="1"/>
</dbReference>
<comment type="subcellular location">
    <subcellularLocation>
        <location evidence="8">Endomembrane system</location>
        <topology evidence="8">Single-pass membrane protein</topology>
    </subcellularLocation>
    <subcellularLocation>
        <location evidence="1 9">Membrane</location>
        <topology evidence="1 9">Single-pass type I membrane protein</topology>
    </subcellularLocation>
</comment>
<dbReference type="Pfam" id="PF01105">
    <property type="entry name" value="EMP24_GP25L"/>
    <property type="match status" value="1"/>
</dbReference>
<keyword evidence="7 10" id="KW-0472">Membrane</keyword>
<evidence type="ECO:0000256" key="6">
    <source>
        <dbReference type="ARBA" id="ARBA00022989"/>
    </source>
</evidence>
<evidence type="ECO:0000256" key="8">
    <source>
        <dbReference type="ARBA" id="ARBA00037847"/>
    </source>
</evidence>
<reference evidence="13 14" key="1">
    <citation type="submission" date="2024-03" db="EMBL/GenBank/DDBJ databases">
        <title>Adaptation during the transition from Ophiocordyceps entomopathogen to insect associate is accompanied by gene loss and intensified selection.</title>
        <authorList>
            <person name="Ward C.M."/>
            <person name="Onetto C.A."/>
            <person name="Borneman A.R."/>
        </authorList>
    </citation>
    <scope>NUCLEOTIDE SEQUENCE [LARGE SCALE GENOMIC DNA]</scope>
    <source>
        <strain evidence="13">AWRI1</strain>
        <tissue evidence="13">Single Adult Female</tissue>
    </source>
</reference>
<feature type="signal peptide" evidence="11">
    <location>
        <begin position="1"/>
        <end position="20"/>
    </location>
</feature>
<keyword evidence="14" id="KW-1185">Reference proteome</keyword>
<keyword evidence="6 10" id="KW-1133">Transmembrane helix</keyword>
<evidence type="ECO:0000256" key="11">
    <source>
        <dbReference type="SAM" id="SignalP"/>
    </source>
</evidence>
<dbReference type="Proteomes" id="UP001367676">
    <property type="component" value="Unassembled WGS sequence"/>
</dbReference>
<feature type="transmembrane region" description="Helical" evidence="10">
    <location>
        <begin position="172"/>
        <end position="194"/>
    </location>
</feature>
<evidence type="ECO:0000256" key="2">
    <source>
        <dbReference type="ARBA" id="ARBA00007104"/>
    </source>
</evidence>
<dbReference type="SUPFAM" id="SSF101576">
    <property type="entry name" value="Supernatant protein factor (SPF), C-terminal domain"/>
    <property type="match status" value="1"/>
</dbReference>
<evidence type="ECO:0000313" key="13">
    <source>
        <dbReference type="EMBL" id="KAK7584246.1"/>
    </source>
</evidence>
<dbReference type="PANTHER" id="PTHR22811">
    <property type="entry name" value="TRANSMEMBRANE EMP24 DOMAIN-CONTAINING PROTEIN"/>
    <property type="match status" value="1"/>
</dbReference>
<keyword evidence="4 9" id="KW-0812">Transmembrane</keyword>
<gene>
    <name evidence="13" type="ORF">V9T40_005209</name>
</gene>
<dbReference type="EMBL" id="JBBCAQ010000032">
    <property type="protein sequence ID" value="KAK7584246.1"/>
    <property type="molecule type" value="Genomic_DNA"/>
</dbReference>
<dbReference type="AlphaFoldDB" id="A0AAN9TFF4"/>
<comment type="similarity">
    <text evidence="2 9">Belongs to the EMP24/GP25L family.</text>
</comment>
<dbReference type="InterPro" id="IPR015720">
    <property type="entry name" value="Emp24-like"/>
</dbReference>
<dbReference type="InterPro" id="IPR036598">
    <property type="entry name" value="GOLD_dom_sf"/>
</dbReference>
<name>A0AAN9TFF4_9HEMI</name>
<feature type="chain" id="PRO_5042840392" description="GOLD domain-containing protein" evidence="11">
    <location>
        <begin position="21"/>
        <end position="210"/>
    </location>
</feature>
<accession>A0AAN9TFF4</accession>
<evidence type="ECO:0000256" key="9">
    <source>
        <dbReference type="RuleBase" id="RU003827"/>
    </source>
</evidence>
<organism evidence="13 14">
    <name type="scientific">Parthenolecanium corni</name>
    <dbReference type="NCBI Taxonomy" id="536013"/>
    <lineage>
        <taxon>Eukaryota</taxon>
        <taxon>Metazoa</taxon>
        <taxon>Ecdysozoa</taxon>
        <taxon>Arthropoda</taxon>
        <taxon>Hexapoda</taxon>
        <taxon>Insecta</taxon>
        <taxon>Pterygota</taxon>
        <taxon>Neoptera</taxon>
        <taxon>Paraneoptera</taxon>
        <taxon>Hemiptera</taxon>
        <taxon>Sternorrhyncha</taxon>
        <taxon>Coccoidea</taxon>
        <taxon>Coccidae</taxon>
        <taxon>Parthenolecanium</taxon>
    </lineage>
</organism>
<evidence type="ECO:0000256" key="5">
    <source>
        <dbReference type="ARBA" id="ARBA00022729"/>
    </source>
</evidence>